<name>A0ABT1IPJ5_9PSEU</name>
<protein>
    <submittedName>
        <fullName evidence="1">Uncharacterized protein</fullName>
    </submittedName>
</protein>
<comment type="caution">
    <text evidence="1">The sequence shown here is derived from an EMBL/GenBank/DDBJ whole genome shotgun (WGS) entry which is preliminary data.</text>
</comment>
<dbReference type="EMBL" id="JAMTCO010000020">
    <property type="protein sequence ID" value="MCP2274081.1"/>
    <property type="molecule type" value="Genomic_DNA"/>
</dbReference>
<evidence type="ECO:0000313" key="1">
    <source>
        <dbReference type="EMBL" id="MCP2274081.1"/>
    </source>
</evidence>
<evidence type="ECO:0000313" key="2">
    <source>
        <dbReference type="Proteomes" id="UP001205185"/>
    </source>
</evidence>
<dbReference type="Proteomes" id="UP001205185">
    <property type="component" value="Unassembled WGS sequence"/>
</dbReference>
<accession>A0ABT1IPJ5</accession>
<sequence length="49" mass="5665">MSHASGALSHVTGAILIDQHSRFCAQDARRWEDFRFPRTPRRRKLDGVD</sequence>
<keyword evidence="2" id="KW-1185">Reference proteome</keyword>
<gene>
    <name evidence="1" type="ORF">LV75_006613</name>
</gene>
<reference evidence="1 2" key="1">
    <citation type="submission" date="2022-06" db="EMBL/GenBank/DDBJ databases">
        <title>Genomic Encyclopedia of Archaeal and Bacterial Type Strains, Phase II (KMG-II): from individual species to whole genera.</title>
        <authorList>
            <person name="Goeker M."/>
        </authorList>
    </citation>
    <scope>NUCLEOTIDE SEQUENCE [LARGE SCALE GENOMIC DNA]</scope>
    <source>
        <strain evidence="1 2">DSM 44255</strain>
    </source>
</reference>
<organism evidence="1 2">
    <name type="scientific">Actinokineospora diospyrosa</name>
    <dbReference type="NCBI Taxonomy" id="103728"/>
    <lineage>
        <taxon>Bacteria</taxon>
        <taxon>Bacillati</taxon>
        <taxon>Actinomycetota</taxon>
        <taxon>Actinomycetes</taxon>
        <taxon>Pseudonocardiales</taxon>
        <taxon>Pseudonocardiaceae</taxon>
        <taxon>Actinokineospora</taxon>
    </lineage>
</organism>
<proteinExistence type="predicted"/>